<dbReference type="InterPro" id="IPR001789">
    <property type="entry name" value="Sig_transdc_resp-reg_receiver"/>
</dbReference>
<dbReference type="PANTHER" id="PTHR44591:SF3">
    <property type="entry name" value="RESPONSE REGULATORY DOMAIN-CONTAINING PROTEIN"/>
    <property type="match status" value="1"/>
</dbReference>
<dbReference type="InterPro" id="IPR050595">
    <property type="entry name" value="Bact_response_regulator"/>
</dbReference>
<comment type="caution">
    <text evidence="6">The sequence shown here is derived from an EMBL/GenBank/DDBJ whole genome shotgun (WGS) entry which is preliminary data.</text>
</comment>
<dbReference type="GO" id="GO:0000160">
    <property type="term" value="P:phosphorelay signal transduction system"/>
    <property type="evidence" value="ECO:0007669"/>
    <property type="project" value="InterPro"/>
</dbReference>
<evidence type="ECO:0000256" key="4">
    <source>
        <dbReference type="PROSITE-ProRule" id="PRU00169"/>
    </source>
</evidence>
<evidence type="ECO:0000256" key="1">
    <source>
        <dbReference type="ARBA" id="ARBA00022553"/>
    </source>
</evidence>
<protein>
    <recommendedName>
        <fullName evidence="5">Response regulatory domain-containing protein</fullName>
    </recommendedName>
</protein>
<evidence type="ECO:0000313" key="6">
    <source>
        <dbReference type="EMBL" id="GGK41239.1"/>
    </source>
</evidence>
<dbReference type="Proteomes" id="UP000600449">
    <property type="component" value="Unassembled WGS sequence"/>
</dbReference>
<gene>
    <name evidence="6" type="ORF">GCM10011322_30450</name>
</gene>
<proteinExistence type="predicted"/>
<dbReference type="SMART" id="SM00448">
    <property type="entry name" value="REC"/>
    <property type="match status" value="1"/>
</dbReference>
<keyword evidence="3" id="KW-0804">Transcription</keyword>
<keyword evidence="7" id="KW-1185">Reference proteome</keyword>
<feature type="modified residue" description="4-aspartylphosphate" evidence="4">
    <location>
        <position position="54"/>
    </location>
</feature>
<evidence type="ECO:0000259" key="5">
    <source>
        <dbReference type="PROSITE" id="PS50110"/>
    </source>
</evidence>
<sequence length="126" mass="13644">MNTVLLVDADVIVRNQLAEFLRECGLRVVEASSAEEARTFLAEAALGIDVVLVDARLPGTETAFALRGFVASAHPEATVILAGSLDKAVDHAADLCEDGPDMPKPYDPKSVLDRIKRLRAERDRES</sequence>
<dbReference type="PROSITE" id="PS50110">
    <property type="entry name" value="RESPONSE_REGULATORY"/>
    <property type="match status" value="1"/>
</dbReference>
<evidence type="ECO:0000256" key="2">
    <source>
        <dbReference type="ARBA" id="ARBA00023015"/>
    </source>
</evidence>
<dbReference type="PANTHER" id="PTHR44591">
    <property type="entry name" value="STRESS RESPONSE REGULATOR PROTEIN 1"/>
    <property type="match status" value="1"/>
</dbReference>
<keyword evidence="2" id="KW-0805">Transcription regulation</keyword>
<feature type="domain" description="Response regulatory" evidence="5">
    <location>
        <begin position="3"/>
        <end position="119"/>
    </location>
</feature>
<reference evidence="6 7" key="1">
    <citation type="journal article" date="2014" name="Int. J. Syst. Evol. Microbiol.">
        <title>Complete genome sequence of Corynebacterium casei LMG S-19264T (=DSM 44701T), isolated from a smear-ripened cheese.</title>
        <authorList>
            <consortium name="US DOE Joint Genome Institute (JGI-PGF)"/>
            <person name="Walter F."/>
            <person name="Albersmeier A."/>
            <person name="Kalinowski J."/>
            <person name="Ruckert C."/>
        </authorList>
    </citation>
    <scope>NUCLEOTIDE SEQUENCE [LARGE SCALE GENOMIC DNA]</scope>
    <source>
        <strain evidence="6 7">CGMCC 1.9161</strain>
    </source>
</reference>
<dbReference type="SUPFAM" id="SSF52172">
    <property type="entry name" value="CheY-like"/>
    <property type="match status" value="1"/>
</dbReference>
<dbReference type="RefSeq" id="WP_210317648.1">
    <property type="nucleotide sequence ID" value="NZ_BMMF01000009.1"/>
</dbReference>
<evidence type="ECO:0000256" key="3">
    <source>
        <dbReference type="ARBA" id="ARBA00023163"/>
    </source>
</evidence>
<dbReference type="EMBL" id="BMMF01000009">
    <property type="protein sequence ID" value="GGK41239.1"/>
    <property type="molecule type" value="Genomic_DNA"/>
</dbReference>
<organism evidence="6 7">
    <name type="scientific">Salinarimonas ramus</name>
    <dbReference type="NCBI Taxonomy" id="690164"/>
    <lineage>
        <taxon>Bacteria</taxon>
        <taxon>Pseudomonadati</taxon>
        <taxon>Pseudomonadota</taxon>
        <taxon>Alphaproteobacteria</taxon>
        <taxon>Hyphomicrobiales</taxon>
        <taxon>Salinarimonadaceae</taxon>
        <taxon>Salinarimonas</taxon>
    </lineage>
</organism>
<dbReference type="Gene3D" id="3.40.50.2300">
    <property type="match status" value="1"/>
</dbReference>
<name>A0A917QBC5_9HYPH</name>
<keyword evidence="1 4" id="KW-0597">Phosphoprotein</keyword>
<evidence type="ECO:0000313" key="7">
    <source>
        <dbReference type="Proteomes" id="UP000600449"/>
    </source>
</evidence>
<dbReference type="Pfam" id="PF00072">
    <property type="entry name" value="Response_reg"/>
    <property type="match status" value="1"/>
</dbReference>
<dbReference type="InterPro" id="IPR011006">
    <property type="entry name" value="CheY-like_superfamily"/>
</dbReference>
<accession>A0A917QBC5</accession>
<dbReference type="AlphaFoldDB" id="A0A917QBC5"/>